<dbReference type="RefSeq" id="XP_020863480.1">
    <property type="nucleotide sequence ID" value="XM_021007821.1"/>
</dbReference>
<protein>
    <submittedName>
        <fullName evidence="12">Hematopoietic progenitor cell antigen CD34 isoform X1</fullName>
    </submittedName>
</protein>
<feature type="chain" id="PRO_5028266907" evidence="10">
    <location>
        <begin position="33"/>
        <end position="410"/>
    </location>
</feature>
<feature type="compositionally biased region" description="Low complexity" evidence="8">
    <location>
        <begin position="160"/>
        <end position="174"/>
    </location>
</feature>
<feature type="transmembrane region" description="Helical" evidence="9">
    <location>
        <begin position="316"/>
        <end position="337"/>
    </location>
</feature>
<feature type="compositionally biased region" description="Polar residues" evidence="8">
    <location>
        <begin position="377"/>
        <end position="399"/>
    </location>
</feature>
<evidence type="ECO:0000256" key="1">
    <source>
        <dbReference type="ARBA" id="ARBA00004479"/>
    </source>
</evidence>
<keyword evidence="7" id="KW-0325">Glycoprotein</keyword>
<accession>A0A6P5LY93</accession>
<dbReference type="InParanoid" id="A0A6P5LY93"/>
<comment type="subcellular location">
    <subcellularLocation>
        <location evidence="1">Membrane</location>
        <topology evidence="1">Single-pass type I membrane protein</topology>
    </subcellularLocation>
</comment>
<evidence type="ECO:0000256" key="6">
    <source>
        <dbReference type="ARBA" id="ARBA00023136"/>
    </source>
</evidence>
<keyword evidence="3 10" id="KW-0732">Signal</keyword>
<organism evidence="11 12">
    <name type="scientific">Phascolarctos cinereus</name>
    <name type="common">Koala</name>
    <dbReference type="NCBI Taxonomy" id="38626"/>
    <lineage>
        <taxon>Eukaryota</taxon>
        <taxon>Metazoa</taxon>
        <taxon>Chordata</taxon>
        <taxon>Craniata</taxon>
        <taxon>Vertebrata</taxon>
        <taxon>Euteleostomi</taxon>
        <taxon>Mammalia</taxon>
        <taxon>Metatheria</taxon>
        <taxon>Diprotodontia</taxon>
        <taxon>Phascolarctidae</taxon>
        <taxon>Phascolarctos</taxon>
    </lineage>
</organism>
<dbReference type="PANTHER" id="PTHR16677:SF1">
    <property type="entry name" value="HEMATOPOIETIC PROGENITOR CELL ANTIGEN CD34"/>
    <property type="match status" value="1"/>
</dbReference>
<keyword evidence="11" id="KW-1185">Reference proteome</keyword>
<keyword evidence="2 9" id="KW-0812">Transmembrane</keyword>
<dbReference type="GO" id="GO:0007160">
    <property type="term" value="P:cell-matrix adhesion"/>
    <property type="evidence" value="ECO:0007669"/>
    <property type="project" value="TreeGrafter"/>
</dbReference>
<proteinExistence type="predicted"/>
<keyword evidence="6 9" id="KW-0472">Membrane</keyword>
<sequence>MLLPRSWRAGLRLQFWATLIGLLSLLSQEGAADESDNLQETTVLPENDFNLTVSTWKGTTKETPRNTNPSPSPSLGPSLGPSSSPSPSFTSLKSSPAPGSTQSTTPNPETSEPETQSPISTSGVSLTSGAVNTSAQNEILPATMVPTNLTTANSSSPEATVTTSMSETTSSPLSNGTNTTTISTAPLLTSMVPVIIEKHIKCLKIKQVQALKGICLELNETYSCEDFKKAQGDNLTKVVCEPKVSEAEAGTQDCSLILAQSEVNPSCLFLVLDSKGDITHMLEVMNKHKSNLEKLGIQDFQEQDIRSHQSYSRKTLIALVTSGLLLAALGTAGYFLMNRRSWSPAGERLGEDPYYTENGGGQGYGAGPGASPDSQEKASQNRGAQENGTSQATSSNGHSSRQHVVADTEL</sequence>
<keyword evidence="4" id="KW-0130">Cell adhesion</keyword>
<name>A0A6P5LY93_PHACI</name>
<dbReference type="InterPro" id="IPR008083">
    <property type="entry name" value="CD34"/>
</dbReference>
<dbReference type="GeneID" id="110222692"/>
<dbReference type="PRINTS" id="PR01700">
    <property type="entry name" value="CD34ANTIGEN"/>
</dbReference>
<evidence type="ECO:0000256" key="2">
    <source>
        <dbReference type="ARBA" id="ARBA00022692"/>
    </source>
</evidence>
<feature type="region of interest" description="Disordered" evidence="8">
    <location>
        <begin position="148"/>
        <end position="180"/>
    </location>
</feature>
<evidence type="ECO:0000313" key="12">
    <source>
        <dbReference type="RefSeq" id="XP_020863480.1"/>
    </source>
</evidence>
<evidence type="ECO:0000256" key="3">
    <source>
        <dbReference type="ARBA" id="ARBA00022729"/>
    </source>
</evidence>
<evidence type="ECO:0000256" key="9">
    <source>
        <dbReference type="SAM" id="Phobius"/>
    </source>
</evidence>
<dbReference type="Proteomes" id="UP000515140">
    <property type="component" value="Unplaced"/>
</dbReference>
<dbReference type="GO" id="GO:0005886">
    <property type="term" value="C:plasma membrane"/>
    <property type="evidence" value="ECO:0007669"/>
    <property type="project" value="UniProtKB-ARBA"/>
</dbReference>
<feature type="region of interest" description="Disordered" evidence="8">
    <location>
        <begin position="346"/>
        <end position="410"/>
    </location>
</feature>
<keyword evidence="5 9" id="KW-1133">Transmembrane helix</keyword>
<feature type="signal peptide" evidence="10">
    <location>
        <begin position="1"/>
        <end position="32"/>
    </location>
</feature>
<evidence type="ECO:0000256" key="10">
    <source>
        <dbReference type="SAM" id="SignalP"/>
    </source>
</evidence>
<dbReference type="InterPro" id="IPR013836">
    <property type="entry name" value="CD34/Podocalyxin"/>
</dbReference>
<dbReference type="CTD" id="947"/>
<evidence type="ECO:0000256" key="4">
    <source>
        <dbReference type="ARBA" id="ARBA00022889"/>
    </source>
</evidence>
<evidence type="ECO:0000313" key="11">
    <source>
        <dbReference type="Proteomes" id="UP000515140"/>
    </source>
</evidence>
<evidence type="ECO:0000256" key="5">
    <source>
        <dbReference type="ARBA" id="ARBA00022989"/>
    </source>
</evidence>
<dbReference type="FunCoup" id="A0A6P5LY93">
    <property type="interactions" value="263"/>
</dbReference>
<dbReference type="AlphaFoldDB" id="A0A6P5LY93"/>
<dbReference type="KEGG" id="pcw:110222692"/>
<gene>
    <name evidence="12" type="primary">CD34</name>
</gene>
<feature type="compositionally biased region" description="Low complexity" evidence="8">
    <location>
        <begin position="73"/>
        <end position="122"/>
    </location>
</feature>
<feature type="region of interest" description="Disordered" evidence="8">
    <location>
        <begin position="55"/>
        <end position="127"/>
    </location>
</feature>
<dbReference type="PANTHER" id="PTHR16677">
    <property type="entry name" value="HEMATOPOIETIC PROGENITOR CELL ANTIGEN CD34"/>
    <property type="match status" value="1"/>
</dbReference>
<evidence type="ECO:0000256" key="7">
    <source>
        <dbReference type="ARBA" id="ARBA00023180"/>
    </source>
</evidence>
<reference evidence="12" key="1">
    <citation type="submission" date="2025-08" db="UniProtKB">
        <authorList>
            <consortium name="RefSeq"/>
        </authorList>
    </citation>
    <scope>IDENTIFICATION</scope>
    <source>
        <tissue evidence="12">Spleen</tissue>
    </source>
</reference>
<evidence type="ECO:0000256" key="8">
    <source>
        <dbReference type="SAM" id="MobiDB-lite"/>
    </source>
</evidence>
<feature type="compositionally biased region" description="Gly residues" evidence="8">
    <location>
        <begin position="358"/>
        <end position="368"/>
    </location>
</feature>
<feature type="compositionally biased region" description="Polar residues" evidence="8">
    <location>
        <begin position="148"/>
        <end position="159"/>
    </location>
</feature>
<dbReference type="Pfam" id="PF06365">
    <property type="entry name" value="CD34_antigen"/>
    <property type="match status" value="1"/>
</dbReference>